<keyword evidence="1" id="KW-1133">Transmembrane helix</keyword>
<dbReference type="AlphaFoldDB" id="A0A6M2F080"/>
<protein>
    <submittedName>
        <fullName evidence="2">Uncharacterized protein</fullName>
    </submittedName>
</protein>
<organism evidence="2">
    <name type="scientific">Populus davidiana</name>
    <dbReference type="NCBI Taxonomy" id="266767"/>
    <lineage>
        <taxon>Eukaryota</taxon>
        <taxon>Viridiplantae</taxon>
        <taxon>Streptophyta</taxon>
        <taxon>Embryophyta</taxon>
        <taxon>Tracheophyta</taxon>
        <taxon>Spermatophyta</taxon>
        <taxon>Magnoliopsida</taxon>
        <taxon>eudicotyledons</taxon>
        <taxon>Gunneridae</taxon>
        <taxon>Pentapetalae</taxon>
        <taxon>rosids</taxon>
        <taxon>fabids</taxon>
        <taxon>Malpighiales</taxon>
        <taxon>Salicaceae</taxon>
        <taxon>Saliceae</taxon>
        <taxon>Populus</taxon>
    </lineage>
</organism>
<dbReference type="EMBL" id="GILB01010734">
    <property type="protein sequence ID" value="NUU91067.1"/>
    <property type="molecule type" value="Transcribed_RNA"/>
</dbReference>
<name>A0A6M2F080_9ROSI</name>
<proteinExistence type="predicted"/>
<evidence type="ECO:0000256" key="1">
    <source>
        <dbReference type="SAM" id="Phobius"/>
    </source>
</evidence>
<reference evidence="2" key="1">
    <citation type="submission" date="2020-03" db="EMBL/GenBank/DDBJ databases">
        <authorList>
            <person name="Zhang R."/>
        </authorList>
    </citation>
    <scope>NUCLEOTIDE SEQUENCE</scope>
</reference>
<feature type="transmembrane region" description="Helical" evidence="1">
    <location>
        <begin position="119"/>
        <end position="136"/>
    </location>
</feature>
<accession>A0A6M2F080</accession>
<keyword evidence="1" id="KW-0472">Membrane</keyword>
<keyword evidence="1" id="KW-0812">Transmembrane</keyword>
<sequence length="140" mass="16403">MKNTKWRLQQQHDPSPNQVILCRKPEPVFFLPEHNMFAKLTLTFVFKPCLSSVIVYKMFRNSSFHTYSFSVTTVPAYLTDCYGWYFHLASHYNIETWTGLNDYQVALMLSGMGSAGADVFRMVSMLLILFLLHFQLPDWF</sequence>
<evidence type="ECO:0000313" key="2">
    <source>
        <dbReference type="EMBL" id="NUU91067.1"/>
    </source>
</evidence>